<evidence type="ECO:0000259" key="1">
    <source>
        <dbReference type="Pfam" id="PF12867"/>
    </source>
</evidence>
<keyword evidence="3" id="KW-1185">Reference proteome</keyword>
<organism evidence="2 3">
    <name type="scientific">Tessaracoccus aquimaris</name>
    <dbReference type="NCBI Taxonomy" id="1332264"/>
    <lineage>
        <taxon>Bacteria</taxon>
        <taxon>Bacillati</taxon>
        <taxon>Actinomycetota</taxon>
        <taxon>Actinomycetes</taxon>
        <taxon>Propionibacteriales</taxon>
        <taxon>Propionibacteriaceae</taxon>
        <taxon>Tessaracoccus</taxon>
    </lineage>
</organism>
<dbReference type="KEGG" id="tes:BW730_15705"/>
<reference evidence="3" key="1">
    <citation type="submission" date="2017-02" db="EMBL/GenBank/DDBJ databases">
        <title>Tessaracoccus aquaemaris sp. nov., isolated from the intestine of a Korean rockfish, Sebastes schlegelii, in a marine aquaculture pond.</title>
        <authorList>
            <person name="Tak E.J."/>
            <person name="Bae J.-W."/>
        </authorList>
    </citation>
    <scope>NUCLEOTIDE SEQUENCE [LARGE SCALE GENOMIC DNA]</scope>
    <source>
        <strain evidence="3">NSG39</strain>
    </source>
</reference>
<dbReference type="InterPro" id="IPR034660">
    <property type="entry name" value="DinB/YfiT-like"/>
</dbReference>
<dbReference type="EMBL" id="CP019606">
    <property type="protein sequence ID" value="AQP49415.1"/>
    <property type="molecule type" value="Genomic_DNA"/>
</dbReference>
<evidence type="ECO:0000313" key="3">
    <source>
        <dbReference type="Proteomes" id="UP000188145"/>
    </source>
</evidence>
<accession>A0A1Q2CTN4</accession>
<dbReference type="OrthoDB" id="5022306at2"/>
<protein>
    <submittedName>
        <fullName evidence="2">Serine/arginine repetitive matrix protein 1</fullName>
    </submittedName>
</protein>
<proteinExistence type="predicted"/>
<dbReference type="SUPFAM" id="SSF109854">
    <property type="entry name" value="DinB/YfiT-like putative metalloenzymes"/>
    <property type="match status" value="1"/>
</dbReference>
<feature type="domain" description="DinB-like" evidence="1">
    <location>
        <begin position="9"/>
        <end position="168"/>
    </location>
</feature>
<name>A0A1Q2CTN4_9ACTN</name>
<sequence>MWRDDLLNQLVWHWDNQLRPRLDGLSDDEYFWRPVPDAWTVRGIDEGRDGVLGLGPGVIEFEIPVPDPEPVTTIAWRMGHIIAGVFGERNARYFGGPAMNHHEYSYPLSAAEALADLDAGHARWRAGVESLTDEDLRLNCREPGFESDSMAAMVIHIHREVLHHGAEIALLRDLYLRRDQLGR</sequence>
<gene>
    <name evidence="2" type="ORF">BW730_15705</name>
</gene>
<dbReference type="STRING" id="1332264.BW730_15705"/>
<dbReference type="Pfam" id="PF12867">
    <property type="entry name" value="DinB_2"/>
    <property type="match status" value="1"/>
</dbReference>
<dbReference type="Proteomes" id="UP000188145">
    <property type="component" value="Chromosome"/>
</dbReference>
<dbReference type="InterPro" id="IPR024775">
    <property type="entry name" value="DinB-like"/>
</dbReference>
<dbReference type="AlphaFoldDB" id="A0A1Q2CTN4"/>
<dbReference type="Gene3D" id="1.20.120.450">
    <property type="entry name" value="dinb family like domain"/>
    <property type="match status" value="1"/>
</dbReference>
<evidence type="ECO:0000313" key="2">
    <source>
        <dbReference type="EMBL" id="AQP49415.1"/>
    </source>
</evidence>